<evidence type="ECO:0000313" key="2">
    <source>
        <dbReference type="Proteomes" id="UP000306187"/>
    </source>
</evidence>
<evidence type="ECO:0000313" key="1">
    <source>
        <dbReference type="EMBL" id="QBJ03888.1"/>
    </source>
</evidence>
<name>A0A4Y5FH91_9CAUD</name>
<reference evidence="1" key="1">
    <citation type="submission" date="2019-02" db="EMBL/GenBank/DDBJ databases">
        <title>Isolation of virulent Lactobacillus brevis phages.</title>
        <authorList>
            <person name="Feyereisen M."/>
            <person name="Mahony J."/>
            <person name="O'Sullivan T."/>
            <person name="van Sinderen D."/>
        </authorList>
    </citation>
    <scope>NUCLEOTIDE SEQUENCE [LARGE SCALE GENOMIC DNA]</scope>
</reference>
<accession>A0A4Y5FH91</accession>
<sequence length="51" mass="6048">MDIESETYLKLAVEQLNIILDDIDNEWMSRGRIKNEVREAISQLNLVNREE</sequence>
<dbReference type="EMBL" id="MK504446">
    <property type="protein sequence ID" value="QBJ03888.1"/>
    <property type="molecule type" value="Genomic_DNA"/>
</dbReference>
<proteinExistence type="predicted"/>
<keyword evidence="2" id="KW-1185">Reference proteome</keyword>
<organism evidence="1 2">
    <name type="scientific">Lactobacillus phage SAC12B</name>
    <dbReference type="NCBI Taxonomy" id="2510941"/>
    <lineage>
        <taxon>Viruses</taxon>
        <taxon>Duplodnaviria</taxon>
        <taxon>Heunggongvirae</taxon>
        <taxon>Uroviricota</taxon>
        <taxon>Caudoviricetes</taxon>
        <taxon>Herelleviridae</taxon>
        <taxon>Tybeckvirus</taxon>
        <taxon>Tybeckvirus SAC12B</taxon>
    </lineage>
</organism>
<dbReference type="Proteomes" id="UP000306187">
    <property type="component" value="Segment"/>
</dbReference>
<gene>
    <name evidence="1" type="ORF">SAC12B_0099</name>
</gene>
<protein>
    <submittedName>
        <fullName evidence="1">Uncharacterized protein</fullName>
    </submittedName>
</protein>